<evidence type="ECO:0000256" key="2">
    <source>
        <dbReference type="SAM" id="SignalP"/>
    </source>
</evidence>
<reference evidence="3 4" key="1">
    <citation type="submission" date="2018-06" db="EMBL/GenBank/DDBJ databases">
        <title>Genomic Encyclopedia of Type Strains, Phase IV (KMG-IV): sequencing the most valuable type-strain genomes for metagenomic binning, comparative biology and taxonomic classification.</title>
        <authorList>
            <person name="Goeker M."/>
        </authorList>
    </citation>
    <scope>NUCLEOTIDE SEQUENCE [LARGE SCALE GENOMIC DNA]</scope>
    <source>
        <strain evidence="3 4">DSM 25619</strain>
    </source>
</reference>
<dbReference type="EMBL" id="QNRH01000004">
    <property type="protein sequence ID" value="RBO95022.1"/>
    <property type="molecule type" value="Genomic_DNA"/>
</dbReference>
<organism evidence="3 4">
    <name type="scientific">Pseudochrobactrum asaccharolyticum</name>
    <dbReference type="NCBI Taxonomy" id="354351"/>
    <lineage>
        <taxon>Bacteria</taxon>
        <taxon>Pseudomonadati</taxon>
        <taxon>Pseudomonadota</taxon>
        <taxon>Alphaproteobacteria</taxon>
        <taxon>Hyphomicrobiales</taxon>
        <taxon>Brucellaceae</taxon>
        <taxon>Pseudochrobactrum</taxon>
    </lineage>
</organism>
<keyword evidence="2" id="KW-0732">Signal</keyword>
<proteinExistence type="predicted"/>
<dbReference type="OrthoDB" id="8456909at2"/>
<dbReference type="RefSeq" id="WP_113944864.1">
    <property type="nucleotide sequence ID" value="NZ_JBHEEG010000001.1"/>
</dbReference>
<keyword evidence="4" id="KW-1185">Reference proteome</keyword>
<feature type="signal peptide" evidence="2">
    <location>
        <begin position="1"/>
        <end position="25"/>
    </location>
</feature>
<feature type="chain" id="PRO_5017083297" description="DUF4398 domain-containing protein" evidence="2">
    <location>
        <begin position="26"/>
        <end position="114"/>
    </location>
</feature>
<evidence type="ECO:0000256" key="1">
    <source>
        <dbReference type="SAM" id="MobiDB-lite"/>
    </source>
</evidence>
<feature type="region of interest" description="Disordered" evidence="1">
    <location>
        <begin position="79"/>
        <end position="98"/>
    </location>
</feature>
<gene>
    <name evidence="3" type="ORF">DFR47_104387</name>
</gene>
<feature type="compositionally biased region" description="Polar residues" evidence="1">
    <location>
        <begin position="79"/>
        <end position="88"/>
    </location>
</feature>
<comment type="caution">
    <text evidence="3">The sequence shown here is derived from an EMBL/GenBank/DDBJ whole genome shotgun (WGS) entry which is preliminary data.</text>
</comment>
<dbReference type="AlphaFoldDB" id="A0A366DY68"/>
<accession>A0A366DY68</accession>
<protein>
    <recommendedName>
        <fullName evidence="5">DUF4398 domain-containing protein</fullName>
    </recommendedName>
</protein>
<evidence type="ECO:0008006" key="5">
    <source>
        <dbReference type="Google" id="ProtNLM"/>
    </source>
</evidence>
<sequence length="114" mass="11809">MSAQQNNHSATLRFALFAVAALALAGCTSGPSAGVPQEGALRTGVYPNFGIMPRGETKQLTFEEKDQIAGTLSSAKARQGAVSASGSSRAEIEAQKRRMQAEADATLKAIEAGQ</sequence>
<evidence type="ECO:0000313" key="3">
    <source>
        <dbReference type="EMBL" id="RBO95022.1"/>
    </source>
</evidence>
<name>A0A366DY68_9HYPH</name>
<dbReference type="Proteomes" id="UP000252893">
    <property type="component" value="Unassembled WGS sequence"/>
</dbReference>
<evidence type="ECO:0000313" key="4">
    <source>
        <dbReference type="Proteomes" id="UP000252893"/>
    </source>
</evidence>